<dbReference type="OrthoDB" id="533763at2759"/>
<dbReference type="SUPFAM" id="SSF54695">
    <property type="entry name" value="POZ domain"/>
    <property type="match status" value="1"/>
</dbReference>
<dbReference type="InterPro" id="IPR000210">
    <property type="entry name" value="BTB/POZ_dom"/>
</dbReference>
<dbReference type="AlphaFoldDB" id="A0A397UH25"/>
<dbReference type="PROSITE" id="PS50293">
    <property type="entry name" value="TPR_REGION"/>
    <property type="match status" value="1"/>
</dbReference>
<dbReference type="SMART" id="SM00028">
    <property type="entry name" value="TPR"/>
    <property type="match status" value="6"/>
</dbReference>
<dbReference type="PANTHER" id="PTHR44858">
    <property type="entry name" value="TETRATRICOPEPTIDE REPEAT PROTEIN 6"/>
    <property type="match status" value="1"/>
</dbReference>
<feature type="coiled-coil region" evidence="4">
    <location>
        <begin position="321"/>
        <end position="348"/>
    </location>
</feature>
<organism evidence="6 7">
    <name type="scientific">Gigaspora rosea</name>
    <dbReference type="NCBI Taxonomy" id="44941"/>
    <lineage>
        <taxon>Eukaryota</taxon>
        <taxon>Fungi</taxon>
        <taxon>Fungi incertae sedis</taxon>
        <taxon>Mucoromycota</taxon>
        <taxon>Glomeromycotina</taxon>
        <taxon>Glomeromycetes</taxon>
        <taxon>Diversisporales</taxon>
        <taxon>Gigasporaceae</taxon>
        <taxon>Gigaspora</taxon>
    </lineage>
</organism>
<proteinExistence type="predicted"/>
<dbReference type="Gene3D" id="1.25.40.10">
    <property type="entry name" value="Tetratricopeptide repeat domain"/>
    <property type="match status" value="3"/>
</dbReference>
<evidence type="ECO:0000259" key="5">
    <source>
        <dbReference type="PROSITE" id="PS50097"/>
    </source>
</evidence>
<dbReference type="SMART" id="SM00225">
    <property type="entry name" value="BTB"/>
    <property type="match status" value="1"/>
</dbReference>
<dbReference type="Gene3D" id="1.25.40.420">
    <property type="match status" value="1"/>
</dbReference>
<evidence type="ECO:0000256" key="3">
    <source>
        <dbReference type="PROSITE-ProRule" id="PRU00339"/>
    </source>
</evidence>
<comment type="caution">
    <text evidence="6">The sequence shown here is derived from an EMBL/GenBank/DDBJ whole genome shotgun (WGS) entry which is preliminary data.</text>
</comment>
<dbReference type="Pfam" id="PF13181">
    <property type="entry name" value="TPR_8"/>
    <property type="match status" value="1"/>
</dbReference>
<evidence type="ECO:0000313" key="6">
    <source>
        <dbReference type="EMBL" id="RIB09490.1"/>
    </source>
</evidence>
<dbReference type="InterPro" id="IPR019734">
    <property type="entry name" value="TPR_rpt"/>
</dbReference>
<feature type="repeat" description="TPR" evidence="3">
    <location>
        <begin position="274"/>
        <end position="307"/>
    </location>
</feature>
<accession>A0A397UH25</accession>
<reference evidence="6 7" key="1">
    <citation type="submission" date="2018-06" db="EMBL/GenBank/DDBJ databases">
        <title>Comparative genomics reveals the genomic features of Rhizophagus irregularis, R. cerebriforme, R. diaphanum and Gigaspora rosea, and their symbiotic lifestyle signature.</title>
        <authorList>
            <person name="Morin E."/>
            <person name="San Clemente H."/>
            <person name="Chen E.C.H."/>
            <person name="De La Providencia I."/>
            <person name="Hainaut M."/>
            <person name="Kuo A."/>
            <person name="Kohler A."/>
            <person name="Murat C."/>
            <person name="Tang N."/>
            <person name="Roy S."/>
            <person name="Loubradou J."/>
            <person name="Henrissat B."/>
            <person name="Grigoriev I.V."/>
            <person name="Corradi N."/>
            <person name="Roux C."/>
            <person name="Martin F.M."/>
        </authorList>
    </citation>
    <scope>NUCLEOTIDE SEQUENCE [LARGE SCALE GENOMIC DNA]</scope>
    <source>
        <strain evidence="6 7">DAOM 194757</strain>
    </source>
</reference>
<dbReference type="PANTHER" id="PTHR44858:SF1">
    <property type="entry name" value="UDP-N-ACETYLGLUCOSAMINE--PEPTIDE N-ACETYLGLUCOSAMINYLTRANSFERASE SPINDLY-RELATED"/>
    <property type="match status" value="1"/>
</dbReference>
<name>A0A397UH25_9GLOM</name>
<dbReference type="Proteomes" id="UP000266673">
    <property type="component" value="Unassembled WGS sequence"/>
</dbReference>
<gene>
    <name evidence="6" type="ORF">C2G38_265220</name>
</gene>
<sequence length="534" mass="62190">MKMTTKFFEQLSNNLSELFKNSNEYNVIIEVGQSPNIQTFKAHSIILNSRSLYFKNKLNAITYNDDNIKIIKETNISIKVFEIIIKYIYSGTISFENINTSIIFELLIASNELGLEELIKHTQSFLLDNNPPWLRHNFLRVLQTSFKDDNLKDLQQFCTNMIVKYPNIIFDSDEFLTLSENILVFILKIDNIQMDEGKIWDHTINWGIARNSFLPHNLDQWTDEHFLALKHSLQNCLSLIRYFHISAEDVIEKVQPYKKILDSTLWKEIIETLALALRTKGKDCRIKGKYEESLAVLNKSLEIEPNNAFALTNRGATYRLMGKYEESINDLNKSLNIIQNDVDIAEALTFRGETYRMMGRYEESLKDLNKSLEIIPNDAKTSKFRGDIYRLIGRYEESINDFTKSLEINPNDARALMQRGETYYIIKKYKESLVDLNRSLEIEPNNANALSIRGEVYFSMEKYKESLIDLNKSLEIKPNDARTLNMRGAALGKYNESFVDSDKSLKYDLINSRTLNQHEITNHSFPIITNIRYL</sequence>
<keyword evidence="4" id="KW-0175">Coiled coil</keyword>
<dbReference type="Pfam" id="PF13414">
    <property type="entry name" value="TPR_11"/>
    <property type="match status" value="1"/>
</dbReference>
<protein>
    <recommendedName>
        <fullName evidence="5">BTB domain-containing protein</fullName>
    </recommendedName>
</protein>
<feature type="repeat" description="TPR" evidence="3">
    <location>
        <begin position="447"/>
        <end position="480"/>
    </location>
</feature>
<feature type="repeat" description="TPR" evidence="3">
    <location>
        <begin position="413"/>
        <end position="446"/>
    </location>
</feature>
<keyword evidence="7" id="KW-1185">Reference proteome</keyword>
<evidence type="ECO:0000313" key="7">
    <source>
        <dbReference type="Proteomes" id="UP000266673"/>
    </source>
</evidence>
<dbReference type="EMBL" id="QKWP01001369">
    <property type="protein sequence ID" value="RIB09490.1"/>
    <property type="molecule type" value="Genomic_DNA"/>
</dbReference>
<dbReference type="InterPro" id="IPR050498">
    <property type="entry name" value="Ycf3"/>
</dbReference>
<dbReference type="Pfam" id="PF00651">
    <property type="entry name" value="BTB"/>
    <property type="match status" value="1"/>
</dbReference>
<evidence type="ECO:0000256" key="2">
    <source>
        <dbReference type="ARBA" id="ARBA00022803"/>
    </source>
</evidence>
<dbReference type="InterPro" id="IPR011333">
    <property type="entry name" value="SKP1/BTB/POZ_sf"/>
</dbReference>
<dbReference type="SUPFAM" id="SSF81901">
    <property type="entry name" value="HCP-like"/>
    <property type="match status" value="1"/>
</dbReference>
<feature type="domain" description="BTB" evidence="5">
    <location>
        <begin position="25"/>
        <end position="97"/>
    </location>
</feature>
<evidence type="ECO:0000256" key="1">
    <source>
        <dbReference type="ARBA" id="ARBA00022737"/>
    </source>
</evidence>
<evidence type="ECO:0000256" key="4">
    <source>
        <dbReference type="SAM" id="Coils"/>
    </source>
</evidence>
<dbReference type="Gene3D" id="3.30.710.10">
    <property type="entry name" value="Potassium Channel Kv1.1, Chain A"/>
    <property type="match status" value="1"/>
</dbReference>
<dbReference type="PROSITE" id="PS50005">
    <property type="entry name" value="TPR"/>
    <property type="match status" value="6"/>
</dbReference>
<dbReference type="Pfam" id="PF13424">
    <property type="entry name" value="TPR_12"/>
    <property type="match status" value="1"/>
</dbReference>
<feature type="repeat" description="TPR" evidence="3">
    <location>
        <begin position="345"/>
        <end position="378"/>
    </location>
</feature>
<feature type="repeat" description="TPR" evidence="3">
    <location>
        <begin position="308"/>
        <end position="341"/>
    </location>
</feature>
<feature type="repeat" description="TPR" evidence="3">
    <location>
        <begin position="379"/>
        <end position="412"/>
    </location>
</feature>
<dbReference type="InterPro" id="IPR011990">
    <property type="entry name" value="TPR-like_helical_dom_sf"/>
</dbReference>
<keyword evidence="1" id="KW-0677">Repeat</keyword>
<keyword evidence="2 3" id="KW-0802">TPR repeat</keyword>
<dbReference type="PROSITE" id="PS50097">
    <property type="entry name" value="BTB"/>
    <property type="match status" value="1"/>
</dbReference>